<keyword evidence="2" id="KW-1185">Reference proteome</keyword>
<accession>U2Z5U9</accession>
<organism evidence="1 2">
    <name type="scientific">Limimaricola cinnabarinus LL-001</name>
    <dbReference type="NCBI Taxonomy" id="1337093"/>
    <lineage>
        <taxon>Bacteria</taxon>
        <taxon>Pseudomonadati</taxon>
        <taxon>Pseudomonadota</taxon>
        <taxon>Alphaproteobacteria</taxon>
        <taxon>Rhodobacterales</taxon>
        <taxon>Paracoccaceae</taxon>
        <taxon>Limimaricola</taxon>
    </lineage>
</organism>
<evidence type="ECO:0000313" key="1">
    <source>
        <dbReference type="EMBL" id="GAD56427.1"/>
    </source>
</evidence>
<dbReference type="AlphaFoldDB" id="U2Z5U9"/>
<dbReference type="EMBL" id="BATB01000037">
    <property type="protein sequence ID" value="GAD56427.1"/>
    <property type="molecule type" value="Genomic_DNA"/>
</dbReference>
<sequence>MRAKPLQQTGCVRAPSEQSRLVVEERLFDYDAAILPEAAQGRSISDGAGGALWRG</sequence>
<comment type="caution">
    <text evidence="1">The sequence shown here is derived from an EMBL/GenBank/DDBJ whole genome shotgun (WGS) entry which is preliminary data.</text>
</comment>
<dbReference type="Proteomes" id="UP000016566">
    <property type="component" value="Unassembled WGS sequence"/>
</dbReference>
<protein>
    <submittedName>
        <fullName evidence="1">Uncharacterized protein</fullName>
    </submittedName>
</protein>
<gene>
    <name evidence="1" type="ORF">MBELCI_2479</name>
</gene>
<proteinExistence type="predicted"/>
<evidence type="ECO:0000313" key="2">
    <source>
        <dbReference type="Proteomes" id="UP000016566"/>
    </source>
</evidence>
<reference evidence="1" key="1">
    <citation type="journal article" date="2013" name="Genome Announc.">
        <title>Draft Genome Sequence of Loktanella cinnabarina LL-001T, Isolated from Deep-Sea Floor Sediment.</title>
        <authorList>
            <person name="Nishi S."/>
            <person name="Tsubouchi T."/>
            <person name="Takaki Y."/>
            <person name="Koyanagi R."/>
            <person name="Satoh N."/>
            <person name="Maruyama T."/>
            <person name="Hatada Y."/>
        </authorList>
    </citation>
    <scope>NUCLEOTIDE SEQUENCE [LARGE SCALE GENOMIC DNA]</scope>
    <source>
        <strain evidence="1">LL-001</strain>
    </source>
</reference>
<name>U2Z5U9_9RHOB</name>